<dbReference type="AlphaFoldDB" id="A0A061AMA1"/>
<keyword evidence="4" id="KW-0862">Zinc</keyword>
<feature type="compositionally biased region" description="Polar residues" evidence="7">
    <location>
        <begin position="129"/>
        <end position="154"/>
    </location>
</feature>
<dbReference type="CDD" id="cd00202">
    <property type="entry name" value="ZnF_GATA"/>
    <property type="match status" value="2"/>
</dbReference>
<sequence length="847" mass="87512">MRPIVVRLPPSTFDPLAATSAPGDEDLARLRDTWNAWNGKARKLLDQGSRIENLWWRRWHMDRRHGLVQHASPSLNSPHPDLYGLHASVEAHERRKATEDLETFLRTTLQQAQPTAHASLPPQPPTFGVLSSSSAPKPNGVVTSQPSPNTQQTAIHAPQPRLPYNPSPDWTFSPLPAVSQPNQSRIIATPSWTAVIPESTDQAQSSSLQPPSLPAQVSQPSPATMPPPPAPFGLNNFYHPPQPVVGDPAAAAAAAAAQAGAYPFTHPAIPPPIPSPSFALPPTATLFSDLPSALSSAPPSGAPPAFFSSYGMYQPVIAPYPRFLTPSPEPSVLGELELDLGPATGEFSSASASVSAGGDDGLDQVWRDLEGRSGDGPTGSSDGLLTQVKKDPFEGMTFAHLRSRANSLEAVDRDAAVKYHNPYANGGDQIADAVRQVEEAALLAANGGGVGAKGKKGKRKADAVGGGGKKTKAAMGEGDFDGFGVPAASTSTVPIKAGGKKNRNPHSTQLPGNGQRRLVKEEAGDGHDGPVCSHCGSITTPLWRRGPDDELLCNACGLYLKLHSKPRPKTFGKSNASKRSSNGAAAQAAASGVPPSCSNCGATSTPMWRKDQEGRLCCNACSLYYKLHKVNRPASLAQKRQAAAAAKANLAASVAAVAKTGGAGSPSDGYNSGAGSLASSHLPTPAASTEVTPASTTGTPASAPPQTPMPPSFLSPNPGEQAAAPPPPQQLPPIPPAPPPHLMHHPPIWPPHPFAPPAYLPPGMMPPLPPQPGQQKFMLPPAMPPQALPGSPFAQTAWGALAYGIVSAAAAEEAGVGGVPGQAGPDGMPNGAPAQPPPQQNGSNGAG</sequence>
<dbReference type="SMART" id="SM00401">
    <property type="entry name" value="ZnF_GATA"/>
    <property type="match status" value="2"/>
</dbReference>
<feature type="compositionally biased region" description="Polar residues" evidence="7">
    <location>
        <begin position="572"/>
        <end position="583"/>
    </location>
</feature>
<feature type="compositionally biased region" description="Low complexity" evidence="7">
    <location>
        <begin position="822"/>
        <end position="833"/>
    </location>
</feature>
<dbReference type="Pfam" id="PF00320">
    <property type="entry name" value="GATA"/>
    <property type="match status" value="2"/>
</dbReference>
<dbReference type="SUPFAM" id="SSF57716">
    <property type="entry name" value="Glucocorticoid receptor-like (DNA-binding domain)"/>
    <property type="match status" value="2"/>
</dbReference>
<evidence type="ECO:0000256" key="7">
    <source>
        <dbReference type="SAM" id="MobiDB-lite"/>
    </source>
</evidence>
<feature type="region of interest" description="Disordered" evidence="7">
    <location>
        <begin position="348"/>
        <end position="386"/>
    </location>
</feature>
<evidence type="ECO:0000313" key="9">
    <source>
        <dbReference type="EMBL" id="CDR38280.1"/>
    </source>
</evidence>
<feature type="region of interest" description="Disordered" evidence="7">
    <location>
        <begin position="567"/>
        <end position="592"/>
    </location>
</feature>
<feature type="region of interest" description="Disordered" evidence="7">
    <location>
        <begin position="660"/>
        <end position="745"/>
    </location>
</feature>
<feature type="domain" description="GATA-type" evidence="8">
    <location>
        <begin position="596"/>
        <end position="647"/>
    </location>
</feature>
<dbReference type="GO" id="GO:0000122">
    <property type="term" value="P:negative regulation of transcription by RNA polymerase II"/>
    <property type="evidence" value="ECO:0007669"/>
    <property type="project" value="TreeGrafter"/>
</dbReference>
<dbReference type="EMBL" id="LK052938">
    <property type="protein sequence ID" value="CDR38280.1"/>
    <property type="molecule type" value="Genomic_DNA"/>
</dbReference>
<comment type="subcellular location">
    <subcellularLocation>
        <location evidence="1">Nucleus</location>
    </subcellularLocation>
</comment>
<dbReference type="PANTHER" id="PTHR10071">
    <property type="entry name" value="TRANSCRIPTION FACTOR GATA FAMILY MEMBER"/>
    <property type="match status" value="1"/>
</dbReference>
<accession>A0A061AMA1</accession>
<dbReference type="PANTHER" id="PTHR10071:SF281">
    <property type="entry name" value="BOX A-BINDING FACTOR-RELATED"/>
    <property type="match status" value="1"/>
</dbReference>
<dbReference type="PROSITE" id="PS50114">
    <property type="entry name" value="GATA_ZN_FINGER_2"/>
    <property type="match status" value="2"/>
</dbReference>
<reference evidence="9" key="1">
    <citation type="journal article" date="2014" name="Genome Announc.">
        <title>Draft genome sequence of Rhodosporidium toruloides CECT1137, an oleaginous yeast of biotechnological interest.</title>
        <authorList>
            <person name="Morin N."/>
            <person name="Calcas X."/>
            <person name="Devillers H."/>
            <person name="Durrens P."/>
            <person name="Sherman D.J."/>
            <person name="Nicaud J.-M."/>
            <person name="Neuveglise C."/>
        </authorList>
    </citation>
    <scope>NUCLEOTIDE SEQUENCE</scope>
    <source>
        <strain evidence="9">CECT1137</strain>
    </source>
</reference>
<dbReference type="OrthoDB" id="515401at2759"/>
<keyword evidence="3 6" id="KW-0863">Zinc-finger</keyword>
<dbReference type="InterPro" id="IPR000679">
    <property type="entry name" value="Znf_GATA"/>
</dbReference>
<feature type="compositionally biased region" description="Polar residues" evidence="7">
    <location>
        <begin position="668"/>
        <end position="691"/>
    </location>
</feature>
<feature type="compositionally biased region" description="Pro residues" evidence="7">
    <location>
        <begin position="702"/>
        <end position="713"/>
    </location>
</feature>
<dbReference type="InterPro" id="IPR039355">
    <property type="entry name" value="Transcription_factor_GATA"/>
</dbReference>
<feature type="compositionally biased region" description="Low complexity" evidence="7">
    <location>
        <begin position="692"/>
        <end position="701"/>
    </location>
</feature>
<dbReference type="Gene3D" id="3.30.50.10">
    <property type="entry name" value="Erythroid Transcription Factor GATA-1, subunit A"/>
    <property type="match status" value="2"/>
</dbReference>
<organism evidence="9">
    <name type="scientific">Rhodotorula toruloides</name>
    <name type="common">Yeast</name>
    <name type="synonym">Rhodosporidium toruloides</name>
    <dbReference type="NCBI Taxonomy" id="5286"/>
    <lineage>
        <taxon>Eukaryota</taxon>
        <taxon>Fungi</taxon>
        <taxon>Dikarya</taxon>
        <taxon>Basidiomycota</taxon>
        <taxon>Pucciniomycotina</taxon>
        <taxon>Microbotryomycetes</taxon>
        <taxon>Sporidiobolales</taxon>
        <taxon>Sporidiobolaceae</taxon>
        <taxon>Rhodotorula</taxon>
    </lineage>
</organism>
<dbReference type="GO" id="GO:0008270">
    <property type="term" value="F:zinc ion binding"/>
    <property type="evidence" value="ECO:0007669"/>
    <property type="project" value="UniProtKB-KW"/>
</dbReference>
<evidence type="ECO:0000256" key="3">
    <source>
        <dbReference type="ARBA" id="ARBA00022771"/>
    </source>
</evidence>
<feature type="domain" description="GATA-type" evidence="8">
    <location>
        <begin position="526"/>
        <end position="579"/>
    </location>
</feature>
<dbReference type="PRINTS" id="PR00619">
    <property type="entry name" value="GATAZNFINGER"/>
</dbReference>
<evidence type="ECO:0000256" key="5">
    <source>
        <dbReference type="ARBA" id="ARBA00023242"/>
    </source>
</evidence>
<keyword evidence="5" id="KW-0539">Nucleus</keyword>
<dbReference type="PROSITE" id="PS00344">
    <property type="entry name" value="GATA_ZN_FINGER_1"/>
    <property type="match status" value="1"/>
</dbReference>
<proteinExistence type="predicted"/>
<evidence type="ECO:0000259" key="8">
    <source>
        <dbReference type="PROSITE" id="PS50114"/>
    </source>
</evidence>
<dbReference type="GO" id="GO:0000978">
    <property type="term" value="F:RNA polymerase II cis-regulatory region sequence-specific DNA binding"/>
    <property type="evidence" value="ECO:0007669"/>
    <property type="project" value="TreeGrafter"/>
</dbReference>
<evidence type="ECO:0000256" key="4">
    <source>
        <dbReference type="ARBA" id="ARBA00022833"/>
    </source>
</evidence>
<feature type="region of interest" description="Disordered" evidence="7">
    <location>
        <begin position="494"/>
        <end position="515"/>
    </location>
</feature>
<feature type="compositionally biased region" description="Low complexity" evidence="7">
    <location>
        <begin position="348"/>
        <end position="357"/>
    </location>
</feature>
<evidence type="ECO:0000256" key="1">
    <source>
        <dbReference type="ARBA" id="ARBA00004123"/>
    </source>
</evidence>
<dbReference type="InterPro" id="IPR013088">
    <property type="entry name" value="Znf_NHR/GATA"/>
</dbReference>
<protein>
    <submittedName>
        <fullName evidence="9">RHTO0S03e07492g1_1</fullName>
    </submittedName>
</protein>
<dbReference type="GO" id="GO:0005634">
    <property type="term" value="C:nucleus"/>
    <property type="evidence" value="ECO:0007669"/>
    <property type="project" value="UniProtKB-SubCell"/>
</dbReference>
<keyword evidence="2" id="KW-0479">Metal-binding</keyword>
<feature type="compositionally biased region" description="Pro residues" evidence="7">
    <location>
        <begin position="724"/>
        <end position="745"/>
    </location>
</feature>
<feature type="region of interest" description="Disordered" evidence="7">
    <location>
        <begin position="813"/>
        <end position="847"/>
    </location>
</feature>
<dbReference type="GO" id="GO:0045944">
    <property type="term" value="P:positive regulation of transcription by RNA polymerase II"/>
    <property type="evidence" value="ECO:0007669"/>
    <property type="project" value="TreeGrafter"/>
</dbReference>
<evidence type="ECO:0000256" key="6">
    <source>
        <dbReference type="PROSITE-ProRule" id="PRU00094"/>
    </source>
</evidence>
<dbReference type="GO" id="GO:0000981">
    <property type="term" value="F:DNA-binding transcription factor activity, RNA polymerase II-specific"/>
    <property type="evidence" value="ECO:0007669"/>
    <property type="project" value="TreeGrafter"/>
</dbReference>
<feature type="compositionally biased region" description="Low complexity" evidence="7">
    <location>
        <begin position="202"/>
        <end position="222"/>
    </location>
</feature>
<feature type="region of interest" description="Disordered" evidence="7">
    <location>
        <begin position="199"/>
        <end position="228"/>
    </location>
</feature>
<feature type="region of interest" description="Disordered" evidence="7">
    <location>
        <begin position="112"/>
        <end position="166"/>
    </location>
</feature>
<gene>
    <name evidence="9" type="ORF">RHTO0S_03e07492g</name>
</gene>
<feature type="region of interest" description="Disordered" evidence="7">
    <location>
        <begin position="448"/>
        <end position="472"/>
    </location>
</feature>
<name>A0A061AMA1_RHOTO</name>
<evidence type="ECO:0000256" key="2">
    <source>
        <dbReference type="ARBA" id="ARBA00022723"/>
    </source>
</evidence>